<dbReference type="RefSeq" id="WP_145447088.1">
    <property type="nucleotide sequence ID" value="NZ_CP036280.1"/>
</dbReference>
<dbReference type="KEGG" id="mcad:Pan265_28180"/>
<proteinExistence type="predicted"/>
<dbReference type="InterPro" id="IPR050680">
    <property type="entry name" value="YpeA/RimI_acetyltransf"/>
</dbReference>
<dbReference type="OrthoDB" id="9792929at2"/>
<dbReference type="Gene3D" id="3.40.630.30">
    <property type="match status" value="1"/>
</dbReference>
<feature type="domain" description="N-acetyltransferase" evidence="3">
    <location>
        <begin position="8"/>
        <end position="161"/>
    </location>
</feature>
<dbReference type="Proteomes" id="UP000320386">
    <property type="component" value="Chromosome"/>
</dbReference>
<evidence type="ECO:0000256" key="1">
    <source>
        <dbReference type="ARBA" id="ARBA00022679"/>
    </source>
</evidence>
<organism evidence="4 5">
    <name type="scientific">Mucisphaera calidilacus</name>
    <dbReference type="NCBI Taxonomy" id="2527982"/>
    <lineage>
        <taxon>Bacteria</taxon>
        <taxon>Pseudomonadati</taxon>
        <taxon>Planctomycetota</taxon>
        <taxon>Phycisphaerae</taxon>
        <taxon>Phycisphaerales</taxon>
        <taxon>Phycisphaeraceae</taxon>
        <taxon>Mucisphaera</taxon>
    </lineage>
</organism>
<evidence type="ECO:0000313" key="5">
    <source>
        <dbReference type="Proteomes" id="UP000320386"/>
    </source>
</evidence>
<dbReference type="AlphaFoldDB" id="A0A518C145"/>
<gene>
    <name evidence="4" type="ORF">Pan265_28180</name>
</gene>
<name>A0A518C145_9BACT</name>
<dbReference type="EMBL" id="CP036280">
    <property type="protein sequence ID" value="QDU72942.1"/>
    <property type="molecule type" value="Genomic_DNA"/>
</dbReference>
<dbReference type="Pfam" id="PF00583">
    <property type="entry name" value="Acetyltransf_1"/>
    <property type="match status" value="1"/>
</dbReference>
<evidence type="ECO:0000256" key="2">
    <source>
        <dbReference type="ARBA" id="ARBA00023315"/>
    </source>
</evidence>
<sequence length="161" mass="17779">MPHVLQNLVLREADLTDPDEGAQLVRLIDAYAREPIGQGRPLEPEIRARLVNDLRDHPAARADLALLDGAPVGYAITMLSYSTFKAAPVLNLHDIAVLAEHRGLGIGKALLDYLDGVARSLGCCKMTLEVRTDNPAQRLYERAGFGPGDVDEYFRTRWCND</sequence>
<dbReference type="GO" id="GO:0016747">
    <property type="term" value="F:acyltransferase activity, transferring groups other than amino-acyl groups"/>
    <property type="evidence" value="ECO:0007669"/>
    <property type="project" value="InterPro"/>
</dbReference>
<dbReference type="SUPFAM" id="SSF55729">
    <property type="entry name" value="Acyl-CoA N-acyltransferases (Nat)"/>
    <property type="match status" value="1"/>
</dbReference>
<dbReference type="InterPro" id="IPR000182">
    <property type="entry name" value="GNAT_dom"/>
</dbReference>
<dbReference type="PANTHER" id="PTHR43420">
    <property type="entry name" value="ACETYLTRANSFERASE"/>
    <property type="match status" value="1"/>
</dbReference>
<protein>
    <submittedName>
        <fullName evidence="4">Putative acetyltransferase</fullName>
    </submittedName>
</protein>
<evidence type="ECO:0000259" key="3">
    <source>
        <dbReference type="PROSITE" id="PS51186"/>
    </source>
</evidence>
<dbReference type="InterPro" id="IPR016181">
    <property type="entry name" value="Acyl_CoA_acyltransferase"/>
</dbReference>
<dbReference type="CDD" id="cd04301">
    <property type="entry name" value="NAT_SF"/>
    <property type="match status" value="1"/>
</dbReference>
<accession>A0A518C145</accession>
<dbReference type="PROSITE" id="PS51186">
    <property type="entry name" value="GNAT"/>
    <property type="match status" value="1"/>
</dbReference>
<evidence type="ECO:0000313" key="4">
    <source>
        <dbReference type="EMBL" id="QDU72942.1"/>
    </source>
</evidence>
<keyword evidence="1 4" id="KW-0808">Transferase</keyword>
<keyword evidence="5" id="KW-1185">Reference proteome</keyword>
<keyword evidence="2" id="KW-0012">Acyltransferase</keyword>
<reference evidence="4 5" key="1">
    <citation type="submission" date="2019-02" db="EMBL/GenBank/DDBJ databases">
        <title>Deep-cultivation of Planctomycetes and their phenomic and genomic characterization uncovers novel biology.</title>
        <authorList>
            <person name="Wiegand S."/>
            <person name="Jogler M."/>
            <person name="Boedeker C."/>
            <person name="Pinto D."/>
            <person name="Vollmers J."/>
            <person name="Rivas-Marin E."/>
            <person name="Kohn T."/>
            <person name="Peeters S.H."/>
            <person name="Heuer A."/>
            <person name="Rast P."/>
            <person name="Oberbeckmann S."/>
            <person name="Bunk B."/>
            <person name="Jeske O."/>
            <person name="Meyerdierks A."/>
            <person name="Storesund J.E."/>
            <person name="Kallscheuer N."/>
            <person name="Luecker S."/>
            <person name="Lage O.M."/>
            <person name="Pohl T."/>
            <person name="Merkel B.J."/>
            <person name="Hornburger P."/>
            <person name="Mueller R.-W."/>
            <person name="Bruemmer F."/>
            <person name="Labrenz M."/>
            <person name="Spormann A.M."/>
            <person name="Op den Camp H."/>
            <person name="Overmann J."/>
            <person name="Amann R."/>
            <person name="Jetten M.S.M."/>
            <person name="Mascher T."/>
            <person name="Medema M.H."/>
            <person name="Devos D.P."/>
            <person name="Kaster A.-K."/>
            <person name="Ovreas L."/>
            <person name="Rohde M."/>
            <person name="Galperin M.Y."/>
            <person name="Jogler C."/>
        </authorList>
    </citation>
    <scope>NUCLEOTIDE SEQUENCE [LARGE SCALE GENOMIC DNA]</scope>
    <source>
        <strain evidence="4 5">Pan265</strain>
    </source>
</reference>